<dbReference type="AlphaFoldDB" id="A0AAV0WU21"/>
<sequence>MRQDMASFIKESFTPNSKLTVHWDGKMMSDLTSREHVDCLPILVSGGEQEKLISIKKLSSSTGEVKAKAVFDCLSDQEWNLSQNIVAMCFDTTSSNTGKNKGSCVIFERKLGKNLFWLACRHHIFELVIGAAFQAVLPSATTGPDNRIFVRFQSYWSEIVQSTYIYHSQPNYYSQNYR</sequence>
<evidence type="ECO:0008006" key="3">
    <source>
        <dbReference type="Google" id="ProtNLM"/>
    </source>
</evidence>
<proteinExistence type="predicted"/>
<name>A0AAV0WU21_9HEMI</name>
<keyword evidence="2" id="KW-1185">Reference proteome</keyword>
<protein>
    <recommendedName>
        <fullName evidence="3">Transposase</fullName>
    </recommendedName>
</protein>
<evidence type="ECO:0000313" key="1">
    <source>
        <dbReference type="EMBL" id="CAI6359106.1"/>
    </source>
</evidence>
<evidence type="ECO:0000313" key="2">
    <source>
        <dbReference type="Proteomes" id="UP001160148"/>
    </source>
</evidence>
<reference evidence="1 2" key="1">
    <citation type="submission" date="2023-01" db="EMBL/GenBank/DDBJ databases">
        <authorList>
            <person name="Whitehead M."/>
        </authorList>
    </citation>
    <scope>NUCLEOTIDE SEQUENCE [LARGE SCALE GENOMIC DNA]</scope>
</reference>
<accession>A0AAV0WU21</accession>
<dbReference type="EMBL" id="CARXXK010000002">
    <property type="protein sequence ID" value="CAI6359106.1"/>
    <property type="molecule type" value="Genomic_DNA"/>
</dbReference>
<organism evidence="1 2">
    <name type="scientific">Macrosiphum euphorbiae</name>
    <name type="common">potato aphid</name>
    <dbReference type="NCBI Taxonomy" id="13131"/>
    <lineage>
        <taxon>Eukaryota</taxon>
        <taxon>Metazoa</taxon>
        <taxon>Ecdysozoa</taxon>
        <taxon>Arthropoda</taxon>
        <taxon>Hexapoda</taxon>
        <taxon>Insecta</taxon>
        <taxon>Pterygota</taxon>
        <taxon>Neoptera</taxon>
        <taxon>Paraneoptera</taxon>
        <taxon>Hemiptera</taxon>
        <taxon>Sternorrhyncha</taxon>
        <taxon>Aphidomorpha</taxon>
        <taxon>Aphidoidea</taxon>
        <taxon>Aphididae</taxon>
        <taxon>Macrosiphini</taxon>
        <taxon>Macrosiphum</taxon>
    </lineage>
</organism>
<comment type="caution">
    <text evidence="1">The sequence shown here is derived from an EMBL/GenBank/DDBJ whole genome shotgun (WGS) entry which is preliminary data.</text>
</comment>
<dbReference type="Proteomes" id="UP001160148">
    <property type="component" value="Unassembled WGS sequence"/>
</dbReference>
<gene>
    <name evidence="1" type="ORF">MEUPH1_LOCUS14549</name>
</gene>